<reference evidence="3" key="2">
    <citation type="journal article" date="2023" name="BMC Genomics">
        <title>Pest status, molecular evolution, and epigenetic factors derived from the genome assembly of Frankliniella fusca, a thysanopteran phytovirus vector.</title>
        <authorList>
            <person name="Catto M.A."/>
            <person name="Labadie P.E."/>
            <person name="Jacobson A.L."/>
            <person name="Kennedy G.G."/>
            <person name="Srinivasan R."/>
            <person name="Hunt B.G."/>
        </authorList>
    </citation>
    <scope>NUCLEOTIDE SEQUENCE</scope>
    <source>
        <strain evidence="3">PL_HMW_Pooled</strain>
    </source>
</reference>
<dbReference type="SMART" id="SM00595">
    <property type="entry name" value="MADF"/>
    <property type="match status" value="1"/>
</dbReference>
<reference evidence="3" key="1">
    <citation type="submission" date="2021-07" db="EMBL/GenBank/DDBJ databases">
        <authorList>
            <person name="Catto M.A."/>
            <person name="Jacobson A."/>
            <person name="Kennedy G."/>
            <person name="Labadie P."/>
            <person name="Hunt B.G."/>
            <person name="Srinivasan R."/>
        </authorList>
    </citation>
    <scope>NUCLEOTIDE SEQUENCE</scope>
    <source>
        <strain evidence="3">PL_HMW_Pooled</strain>
        <tissue evidence="3">Head</tissue>
    </source>
</reference>
<dbReference type="InterPro" id="IPR039353">
    <property type="entry name" value="TF_Adf1"/>
</dbReference>
<evidence type="ECO:0000256" key="1">
    <source>
        <dbReference type="SAM" id="MobiDB-lite"/>
    </source>
</evidence>
<accession>A0AAE1GW30</accession>
<organism evidence="3 4">
    <name type="scientific">Frankliniella fusca</name>
    <dbReference type="NCBI Taxonomy" id="407009"/>
    <lineage>
        <taxon>Eukaryota</taxon>
        <taxon>Metazoa</taxon>
        <taxon>Ecdysozoa</taxon>
        <taxon>Arthropoda</taxon>
        <taxon>Hexapoda</taxon>
        <taxon>Insecta</taxon>
        <taxon>Pterygota</taxon>
        <taxon>Neoptera</taxon>
        <taxon>Paraneoptera</taxon>
        <taxon>Thysanoptera</taxon>
        <taxon>Terebrantia</taxon>
        <taxon>Thripoidea</taxon>
        <taxon>Thripidae</taxon>
        <taxon>Frankliniella</taxon>
    </lineage>
</organism>
<keyword evidence="4" id="KW-1185">Reference proteome</keyword>
<dbReference type="Proteomes" id="UP001219518">
    <property type="component" value="Unassembled WGS sequence"/>
</dbReference>
<feature type="domain" description="MADF" evidence="2">
    <location>
        <begin position="15"/>
        <end position="110"/>
    </location>
</feature>
<protein>
    <submittedName>
        <fullName evidence="3">Transcription factor Adf-1</fullName>
    </submittedName>
</protein>
<comment type="caution">
    <text evidence="3">The sequence shown here is derived from an EMBL/GenBank/DDBJ whole genome shotgun (WGS) entry which is preliminary data.</text>
</comment>
<dbReference type="GO" id="GO:0005667">
    <property type="term" value="C:transcription regulator complex"/>
    <property type="evidence" value="ECO:0007669"/>
    <property type="project" value="TreeGrafter"/>
</dbReference>
<dbReference type="Pfam" id="PF10545">
    <property type="entry name" value="MADF_DNA_bdg"/>
    <property type="match status" value="1"/>
</dbReference>
<gene>
    <name evidence="3" type="ORF">KUF71_019166</name>
</gene>
<evidence type="ECO:0000313" key="3">
    <source>
        <dbReference type="EMBL" id="KAK3908910.1"/>
    </source>
</evidence>
<feature type="compositionally biased region" description="Low complexity" evidence="1">
    <location>
        <begin position="201"/>
        <end position="211"/>
    </location>
</feature>
<dbReference type="PROSITE" id="PS51029">
    <property type="entry name" value="MADF"/>
    <property type="match status" value="1"/>
</dbReference>
<proteinExistence type="predicted"/>
<name>A0AAE1GW30_9NEOP</name>
<dbReference type="PANTHER" id="PTHR12243">
    <property type="entry name" value="MADF DOMAIN TRANSCRIPTION FACTOR"/>
    <property type="match status" value="1"/>
</dbReference>
<evidence type="ECO:0000313" key="4">
    <source>
        <dbReference type="Proteomes" id="UP001219518"/>
    </source>
</evidence>
<dbReference type="InterPro" id="IPR006578">
    <property type="entry name" value="MADF-dom"/>
</dbReference>
<sequence length="301" mass="33338">MPPKRQCITPEIEIRMISEIQLRPVLWDVTLDIYKRQDLKQHAWEEVASNIGCPELASTLAGRWKNIRETFTSNMKRIRESKRSGVGAADVYVPKWPLFKYLDFLKKTCNQADSESNIPESLTIVHDSSQLFDMNSTSANTTESTQTIYYDENTKQCHAIPADSINSSSESLGLTLSDQSSPLAYILSPSSLHAPPPRPASAPVATTTSSVSTSKALASEPLFERKGSGKKRNYSVMEEAVAVLKEVAQQPPPVIPQAVEVPKQDAFDQFGAFIATRLRAMDPTSSKECENQILSVIISFN</sequence>
<dbReference type="GO" id="GO:0005634">
    <property type="term" value="C:nucleus"/>
    <property type="evidence" value="ECO:0007669"/>
    <property type="project" value="TreeGrafter"/>
</dbReference>
<feature type="region of interest" description="Disordered" evidence="1">
    <location>
        <begin position="187"/>
        <end position="211"/>
    </location>
</feature>
<evidence type="ECO:0000259" key="2">
    <source>
        <dbReference type="PROSITE" id="PS51029"/>
    </source>
</evidence>
<dbReference type="EMBL" id="JAHWGI010000083">
    <property type="protein sequence ID" value="KAK3908910.1"/>
    <property type="molecule type" value="Genomic_DNA"/>
</dbReference>
<dbReference type="AlphaFoldDB" id="A0AAE1GW30"/>
<dbReference type="PANTHER" id="PTHR12243:SF67">
    <property type="entry name" value="COREPRESSOR OF PANGOLIN, ISOFORM A-RELATED"/>
    <property type="match status" value="1"/>
</dbReference>
<dbReference type="GO" id="GO:0006357">
    <property type="term" value="P:regulation of transcription by RNA polymerase II"/>
    <property type="evidence" value="ECO:0007669"/>
    <property type="project" value="TreeGrafter"/>
</dbReference>